<sequence length="100" mass="10669">MTKCTKCGKDSTEKAGMYKAKVACTYPGCDKGYSECQGCTRYNGTILKCCGRCSPLGKRKCERCDGKGTKEVNQVCTGTHREATPAGGRPGSSGSATRRR</sequence>
<dbReference type="AlphaFoldDB" id="A0AAN6PDJ3"/>
<evidence type="ECO:0000313" key="3">
    <source>
        <dbReference type="Proteomes" id="UP001303115"/>
    </source>
</evidence>
<feature type="compositionally biased region" description="Low complexity" evidence="1">
    <location>
        <begin position="84"/>
        <end position="100"/>
    </location>
</feature>
<organism evidence="2 3">
    <name type="scientific">Parachaetomium inaequale</name>
    <dbReference type="NCBI Taxonomy" id="2588326"/>
    <lineage>
        <taxon>Eukaryota</taxon>
        <taxon>Fungi</taxon>
        <taxon>Dikarya</taxon>
        <taxon>Ascomycota</taxon>
        <taxon>Pezizomycotina</taxon>
        <taxon>Sordariomycetes</taxon>
        <taxon>Sordariomycetidae</taxon>
        <taxon>Sordariales</taxon>
        <taxon>Chaetomiaceae</taxon>
        <taxon>Parachaetomium</taxon>
    </lineage>
</organism>
<comment type="caution">
    <text evidence="2">The sequence shown here is derived from an EMBL/GenBank/DDBJ whole genome shotgun (WGS) entry which is preliminary data.</text>
</comment>
<dbReference type="EMBL" id="MU854413">
    <property type="protein sequence ID" value="KAK4038994.1"/>
    <property type="molecule type" value="Genomic_DNA"/>
</dbReference>
<keyword evidence="3" id="KW-1185">Reference proteome</keyword>
<gene>
    <name evidence="2" type="ORF">C8A01DRAFT_37043</name>
</gene>
<evidence type="ECO:0000256" key="1">
    <source>
        <dbReference type="SAM" id="MobiDB-lite"/>
    </source>
</evidence>
<protein>
    <submittedName>
        <fullName evidence="2">Uncharacterized protein</fullName>
    </submittedName>
</protein>
<dbReference type="Proteomes" id="UP001303115">
    <property type="component" value="Unassembled WGS sequence"/>
</dbReference>
<feature type="region of interest" description="Disordered" evidence="1">
    <location>
        <begin position="78"/>
        <end position="100"/>
    </location>
</feature>
<proteinExistence type="predicted"/>
<name>A0AAN6PDJ3_9PEZI</name>
<evidence type="ECO:0000313" key="2">
    <source>
        <dbReference type="EMBL" id="KAK4038994.1"/>
    </source>
</evidence>
<accession>A0AAN6PDJ3</accession>
<reference evidence="3" key="1">
    <citation type="journal article" date="2023" name="Mol. Phylogenet. Evol.">
        <title>Genome-scale phylogeny and comparative genomics of the fungal order Sordariales.</title>
        <authorList>
            <person name="Hensen N."/>
            <person name="Bonometti L."/>
            <person name="Westerberg I."/>
            <person name="Brannstrom I.O."/>
            <person name="Guillou S."/>
            <person name="Cros-Aarteil S."/>
            <person name="Calhoun S."/>
            <person name="Haridas S."/>
            <person name="Kuo A."/>
            <person name="Mondo S."/>
            <person name="Pangilinan J."/>
            <person name="Riley R."/>
            <person name="LaButti K."/>
            <person name="Andreopoulos B."/>
            <person name="Lipzen A."/>
            <person name="Chen C."/>
            <person name="Yan M."/>
            <person name="Daum C."/>
            <person name="Ng V."/>
            <person name="Clum A."/>
            <person name="Steindorff A."/>
            <person name="Ohm R.A."/>
            <person name="Martin F."/>
            <person name="Silar P."/>
            <person name="Natvig D.O."/>
            <person name="Lalanne C."/>
            <person name="Gautier V."/>
            <person name="Ament-Velasquez S.L."/>
            <person name="Kruys A."/>
            <person name="Hutchinson M.I."/>
            <person name="Powell A.J."/>
            <person name="Barry K."/>
            <person name="Miller A.N."/>
            <person name="Grigoriev I.V."/>
            <person name="Debuchy R."/>
            <person name="Gladieux P."/>
            <person name="Hiltunen Thoren M."/>
            <person name="Johannesson H."/>
        </authorList>
    </citation>
    <scope>NUCLEOTIDE SEQUENCE [LARGE SCALE GENOMIC DNA]</scope>
    <source>
        <strain evidence="3">CBS 284.82</strain>
    </source>
</reference>